<feature type="domain" description="NAC" evidence="5">
    <location>
        <begin position="1"/>
        <end position="109"/>
    </location>
</feature>
<dbReference type="GO" id="GO:0006355">
    <property type="term" value="P:regulation of DNA-templated transcription"/>
    <property type="evidence" value="ECO:0007669"/>
    <property type="project" value="InterPro"/>
</dbReference>
<keyword evidence="1" id="KW-0805">Transcription regulation</keyword>
<name>A0A251QIP7_PRUPE</name>
<dbReference type="Proteomes" id="UP000006882">
    <property type="component" value="Chromosome G2"/>
</dbReference>
<reference evidence="6 7" key="1">
    <citation type="journal article" date="2013" name="Nat. Genet.">
        <title>The high-quality draft genome of peach (Prunus persica) identifies unique patterns of genetic diversity, domestication and genome evolution.</title>
        <authorList>
            <consortium name="International Peach Genome Initiative"/>
            <person name="Verde I."/>
            <person name="Abbott A.G."/>
            <person name="Scalabrin S."/>
            <person name="Jung S."/>
            <person name="Shu S."/>
            <person name="Marroni F."/>
            <person name="Zhebentyayeva T."/>
            <person name="Dettori M.T."/>
            <person name="Grimwood J."/>
            <person name="Cattonaro F."/>
            <person name="Zuccolo A."/>
            <person name="Rossini L."/>
            <person name="Jenkins J."/>
            <person name="Vendramin E."/>
            <person name="Meisel L.A."/>
            <person name="Decroocq V."/>
            <person name="Sosinski B."/>
            <person name="Prochnik S."/>
            <person name="Mitros T."/>
            <person name="Policriti A."/>
            <person name="Cipriani G."/>
            <person name="Dondini L."/>
            <person name="Ficklin S."/>
            <person name="Goodstein D.M."/>
            <person name="Xuan P."/>
            <person name="Del Fabbro C."/>
            <person name="Aramini V."/>
            <person name="Copetti D."/>
            <person name="Gonzalez S."/>
            <person name="Horner D.S."/>
            <person name="Falchi R."/>
            <person name="Lucas S."/>
            <person name="Mica E."/>
            <person name="Maldonado J."/>
            <person name="Lazzari B."/>
            <person name="Bielenberg D."/>
            <person name="Pirona R."/>
            <person name="Miculan M."/>
            <person name="Barakat A."/>
            <person name="Testolin R."/>
            <person name="Stella A."/>
            <person name="Tartarini S."/>
            <person name="Tonutti P."/>
            <person name="Arus P."/>
            <person name="Orellana A."/>
            <person name="Wells C."/>
            <person name="Main D."/>
            <person name="Vizzotto G."/>
            <person name="Silva H."/>
            <person name="Salamini F."/>
            <person name="Schmutz J."/>
            <person name="Morgante M."/>
            <person name="Rokhsar D.S."/>
        </authorList>
    </citation>
    <scope>NUCLEOTIDE SEQUENCE [LARGE SCALE GENOMIC DNA]</scope>
    <source>
        <strain evidence="7">cv. Nemared</strain>
    </source>
</reference>
<dbReference type="SUPFAM" id="SSF101941">
    <property type="entry name" value="NAC domain"/>
    <property type="match status" value="1"/>
</dbReference>
<sequence>MFTEQDSPYHDMEWFFFSLRDYKYTNSNRSNRATPHGSWKITGKERMIRARGSNAVIGTKRTMTFYERGVPKSKKTNWVMHEYNLFESEASPDPQLAERDFVLCRTKKNPDKKDTSVFAEGEPSSYNLYNCEDEAAADVTPESQDHSPSTLQSPAYIELGDVLQVNVLHEDCKDMQSPFGDNDYSVTDKNYFSTFDEGEPHGFTVSDIENEVACDMSQEQAQDYYSFTLPSPIYSELGSVPHFDVYNNEWKSTYANFENQTTDERISEECPQPKENLRSILSASQLEDYTSQTLMDTEEYQMRPCEIGREGAAGMNWEGSFFNIFP</sequence>
<evidence type="ECO:0000313" key="6">
    <source>
        <dbReference type="EMBL" id="ONI23701.1"/>
    </source>
</evidence>
<evidence type="ECO:0000256" key="3">
    <source>
        <dbReference type="ARBA" id="ARBA00023163"/>
    </source>
</evidence>
<keyword evidence="2" id="KW-0238">DNA-binding</keyword>
<keyword evidence="3" id="KW-0804">Transcription</keyword>
<evidence type="ECO:0000256" key="1">
    <source>
        <dbReference type="ARBA" id="ARBA00023015"/>
    </source>
</evidence>
<dbReference type="PANTHER" id="PTHR31744:SF210">
    <property type="entry name" value="NAC DOMAIN-CONTAINING PROTEIN 86-LIKE"/>
    <property type="match status" value="1"/>
</dbReference>
<dbReference type="SMR" id="A0A251QIP7"/>
<dbReference type="EMBL" id="CM007652">
    <property type="protein sequence ID" value="ONI23701.1"/>
    <property type="molecule type" value="Genomic_DNA"/>
</dbReference>
<evidence type="ECO:0000256" key="4">
    <source>
        <dbReference type="ARBA" id="ARBA00023242"/>
    </source>
</evidence>
<keyword evidence="4" id="KW-0539">Nucleus</keyword>
<dbReference type="AlphaFoldDB" id="A0A251QIP7"/>
<dbReference type="PROSITE" id="PS51005">
    <property type="entry name" value="NAC"/>
    <property type="match status" value="1"/>
</dbReference>
<evidence type="ECO:0000256" key="2">
    <source>
        <dbReference type="ARBA" id="ARBA00023125"/>
    </source>
</evidence>
<gene>
    <name evidence="6" type="ORF">PRUPE_2G202700</name>
</gene>
<accession>A0A251QIP7</accession>
<dbReference type="Gramene" id="ONI23701">
    <property type="protein sequence ID" value="ONI23701"/>
    <property type="gene ID" value="PRUPE_2G202700"/>
</dbReference>
<dbReference type="Pfam" id="PF02365">
    <property type="entry name" value="NAM"/>
    <property type="match status" value="1"/>
</dbReference>
<dbReference type="Gene3D" id="2.170.150.80">
    <property type="entry name" value="NAC domain"/>
    <property type="match status" value="1"/>
</dbReference>
<proteinExistence type="predicted"/>
<keyword evidence="7" id="KW-1185">Reference proteome</keyword>
<dbReference type="InterPro" id="IPR036093">
    <property type="entry name" value="NAC_dom_sf"/>
</dbReference>
<dbReference type="InterPro" id="IPR003441">
    <property type="entry name" value="NAC-dom"/>
</dbReference>
<dbReference type="GO" id="GO:0003677">
    <property type="term" value="F:DNA binding"/>
    <property type="evidence" value="ECO:0007669"/>
    <property type="project" value="UniProtKB-KW"/>
</dbReference>
<dbReference type="PANTHER" id="PTHR31744">
    <property type="entry name" value="PROTEIN CUP-SHAPED COTYLEDON 2-RELATED"/>
    <property type="match status" value="1"/>
</dbReference>
<evidence type="ECO:0000313" key="7">
    <source>
        <dbReference type="Proteomes" id="UP000006882"/>
    </source>
</evidence>
<organism evidence="6 7">
    <name type="scientific">Prunus persica</name>
    <name type="common">Peach</name>
    <name type="synonym">Amygdalus persica</name>
    <dbReference type="NCBI Taxonomy" id="3760"/>
    <lineage>
        <taxon>Eukaryota</taxon>
        <taxon>Viridiplantae</taxon>
        <taxon>Streptophyta</taxon>
        <taxon>Embryophyta</taxon>
        <taxon>Tracheophyta</taxon>
        <taxon>Spermatophyta</taxon>
        <taxon>Magnoliopsida</taxon>
        <taxon>eudicotyledons</taxon>
        <taxon>Gunneridae</taxon>
        <taxon>Pentapetalae</taxon>
        <taxon>rosids</taxon>
        <taxon>fabids</taxon>
        <taxon>Rosales</taxon>
        <taxon>Rosaceae</taxon>
        <taxon>Amygdaloideae</taxon>
        <taxon>Amygdaleae</taxon>
        <taxon>Prunus</taxon>
    </lineage>
</organism>
<protein>
    <recommendedName>
        <fullName evidence="5">NAC domain-containing protein</fullName>
    </recommendedName>
</protein>
<evidence type="ECO:0000259" key="5">
    <source>
        <dbReference type="PROSITE" id="PS51005"/>
    </source>
</evidence>